<feature type="non-terminal residue" evidence="3">
    <location>
        <position position="172"/>
    </location>
</feature>
<dbReference type="Proteomes" id="UP000236333">
    <property type="component" value="Unassembled WGS sequence"/>
</dbReference>
<feature type="domain" description="PABC" evidence="2">
    <location>
        <begin position="1"/>
        <end position="64"/>
    </location>
</feature>
<dbReference type="GO" id="GO:0003723">
    <property type="term" value="F:RNA binding"/>
    <property type="evidence" value="ECO:0007669"/>
    <property type="project" value="InterPro"/>
</dbReference>
<dbReference type="Gene3D" id="1.10.1900.10">
    <property type="entry name" value="c-terminal domain of poly(a) binding protein"/>
    <property type="match status" value="1"/>
</dbReference>
<dbReference type="Pfam" id="PF00658">
    <property type="entry name" value="MLLE"/>
    <property type="match status" value="1"/>
</dbReference>
<name>A0A2J7WTP4_9CHLO</name>
<dbReference type="AlphaFoldDB" id="A0A2J7WTP4"/>
<gene>
    <name evidence="3" type="ORF">TSOC_015425</name>
</gene>
<accession>A0A2J7WTP4</accession>
<feature type="region of interest" description="Disordered" evidence="1">
    <location>
        <begin position="120"/>
        <end position="150"/>
    </location>
</feature>
<evidence type="ECO:0000313" key="4">
    <source>
        <dbReference type="Proteomes" id="UP000236333"/>
    </source>
</evidence>
<protein>
    <submittedName>
        <fullName evidence="3">Embryonic polyadenylate-binding protein</fullName>
    </submittedName>
</protein>
<evidence type="ECO:0000259" key="2">
    <source>
        <dbReference type="PROSITE" id="PS51309"/>
    </source>
</evidence>
<organism evidence="3 4">
    <name type="scientific">Tetrabaena socialis</name>
    <dbReference type="NCBI Taxonomy" id="47790"/>
    <lineage>
        <taxon>Eukaryota</taxon>
        <taxon>Viridiplantae</taxon>
        <taxon>Chlorophyta</taxon>
        <taxon>core chlorophytes</taxon>
        <taxon>Chlorophyceae</taxon>
        <taxon>CS clade</taxon>
        <taxon>Chlamydomonadales</taxon>
        <taxon>Tetrabaenaceae</taxon>
        <taxon>Tetrabaena</taxon>
    </lineage>
</organism>
<sequence>AREKRLLGARLRPLVLELQPALAGTITSKLLKLNNAVLRTLLESREALASIVVKMAAVLTADSVPPSAGARKKAGRAQGGQKALPPVQEMAAAVAVHAHRGLRGAALLAAQLRRAVEAHQRAAGQGQLRAGGHGGGGDGQRGRGGGGGALYGGGRAPVSWQWLQEAVARLNQ</sequence>
<dbReference type="SUPFAM" id="SSF63570">
    <property type="entry name" value="PABC (PABP) domain"/>
    <property type="match status" value="1"/>
</dbReference>
<evidence type="ECO:0000256" key="1">
    <source>
        <dbReference type="SAM" id="MobiDB-lite"/>
    </source>
</evidence>
<dbReference type="SMART" id="SM00517">
    <property type="entry name" value="PolyA"/>
    <property type="match status" value="1"/>
</dbReference>
<dbReference type="InterPro" id="IPR036053">
    <property type="entry name" value="PABP-dom"/>
</dbReference>
<feature type="non-terminal residue" evidence="3">
    <location>
        <position position="1"/>
    </location>
</feature>
<dbReference type="PROSITE" id="PS51309">
    <property type="entry name" value="PABC"/>
    <property type="match status" value="1"/>
</dbReference>
<proteinExistence type="predicted"/>
<evidence type="ECO:0000313" key="3">
    <source>
        <dbReference type="EMBL" id="PNG66918.1"/>
    </source>
</evidence>
<feature type="compositionally biased region" description="Gly residues" evidence="1">
    <location>
        <begin position="129"/>
        <end position="150"/>
    </location>
</feature>
<keyword evidence="4" id="KW-1185">Reference proteome</keyword>
<comment type="caution">
    <text evidence="3">The sequence shown here is derived from an EMBL/GenBank/DDBJ whole genome shotgun (WGS) entry which is preliminary data.</text>
</comment>
<reference evidence="3 4" key="1">
    <citation type="journal article" date="2017" name="Mol. Biol. Evol.">
        <title>The 4-celled Tetrabaena socialis nuclear genome reveals the essential components for genetic control of cell number at the origin of multicellularity in the volvocine lineage.</title>
        <authorList>
            <person name="Featherston J."/>
            <person name="Arakaki Y."/>
            <person name="Hanschen E.R."/>
            <person name="Ferris P.J."/>
            <person name="Michod R.E."/>
            <person name="Olson B.J.S.C."/>
            <person name="Nozaki H."/>
            <person name="Durand P.M."/>
        </authorList>
    </citation>
    <scope>NUCLEOTIDE SEQUENCE [LARGE SCALE GENOMIC DNA]</scope>
    <source>
        <strain evidence="3 4">NIES-571</strain>
    </source>
</reference>
<dbReference type="InterPro" id="IPR002004">
    <property type="entry name" value="PABP_HYD_C"/>
</dbReference>
<dbReference type="EMBL" id="PGGS01005404">
    <property type="protein sequence ID" value="PNG66918.1"/>
    <property type="molecule type" value="Genomic_DNA"/>
</dbReference>